<dbReference type="Gene3D" id="1.10.10.60">
    <property type="entry name" value="Homeodomain-like"/>
    <property type="match status" value="1"/>
</dbReference>
<reference evidence="5" key="1">
    <citation type="submission" date="2016-04" db="EMBL/GenBank/DDBJ databases">
        <authorList>
            <person name="Evans L.H."/>
            <person name="Alamgir A."/>
            <person name="Owens N."/>
            <person name="Weber N.D."/>
            <person name="Virtaneva K."/>
            <person name="Barbian K."/>
            <person name="Babar A."/>
            <person name="Rosenke K."/>
        </authorList>
    </citation>
    <scope>NUCLEOTIDE SEQUENCE</scope>
    <source>
        <strain evidence="5">86-1</strain>
    </source>
</reference>
<dbReference type="GO" id="GO:0043565">
    <property type="term" value="F:sequence-specific DNA binding"/>
    <property type="evidence" value="ECO:0007669"/>
    <property type="project" value="InterPro"/>
</dbReference>
<organism evidence="5">
    <name type="scientific">uncultured Dysgonomonas sp</name>
    <dbReference type="NCBI Taxonomy" id="206096"/>
    <lineage>
        <taxon>Bacteria</taxon>
        <taxon>Pseudomonadati</taxon>
        <taxon>Bacteroidota</taxon>
        <taxon>Bacteroidia</taxon>
        <taxon>Bacteroidales</taxon>
        <taxon>Dysgonomonadaceae</taxon>
        <taxon>Dysgonomonas</taxon>
        <taxon>environmental samples</taxon>
    </lineage>
</organism>
<dbReference type="EMBL" id="FLUM01000002">
    <property type="protein sequence ID" value="SBW01065.1"/>
    <property type="molecule type" value="Genomic_DNA"/>
</dbReference>
<dbReference type="SMART" id="SM00342">
    <property type="entry name" value="HTH_ARAC"/>
    <property type="match status" value="1"/>
</dbReference>
<evidence type="ECO:0000256" key="3">
    <source>
        <dbReference type="ARBA" id="ARBA00023163"/>
    </source>
</evidence>
<dbReference type="InterPro" id="IPR018060">
    <property type="entry name" value="HTH_AraC"/>
</dbReference>
<proteinExistence type="predicted"/>
<gene>
    <name evidence="5" type="ORF">KL86DYS1_20359</name>
</gene>
<sequence length="49" mass="5829">MEKAKQYLLDTQMPISETALQIGFEHQSSFCKAFKRQFLMTPVEYRNSR</sequence>
<dbReference type="GO" id="GO:0003700">
    <property type="term" value="F:DNA-binding transcription factor activity"/>
    <property type="evidence" value="ECO:0007669"/>
    <property type="project" value="InterPro"/>
</dbReference>
<dbReference type="InterPro" id="IPR020449">
    <property type="entry name" value="Tscrpt_reg_AraC-type_HTH"/>
</dbReference>
<dbReference type="PANTHER" id="PTHR43280:SF2">
    <property type="entry name" value="HTH-TYPE TRANSCRIPTIONAL REGULATOR EXSA"/>
    <property type="match status" value="1"/>
</dbReference>
<keyword evidence="1" id="KW-0805">Transcription regulation</keyword>
<dbReference type="PROSITE" id="PS01124">
    <property type="entry name" value="HTH_ARAC_FAMILY_2"/>
    <property type="match status" value="1"/>
</dbReference>
<dbReference type="InterPro" id="IPR009057">
    <property type="entry name" value="Homeodomain-like_sf"/>
</dbReference>
<dbReference type="AlphaFoldDB" id="A0A212JP17"/>
<keyword evidence="3" id="KW-0804">Transcription</keyword>
<evidence type="ECO:0000313" key="5">
    <source>
        <dbReference type="EMBL" id="SBW01065.1"/>
    </source>
</evidence>
<evidence type="ECO:0000256" key="1">
    <source>
        <dbReference type="ARBA" id="ARBA00023015"/>
    </source>
</evidence>
<name>A0A212JP17_9BACT</name>
<dbReference type="SUPFAM" id="SSF46689">
    <property type="entry name" value="Homeodomain-like"/>
    <property type="match status" value="1"/>
</dbReference>
<feature type="domain" description="HTH araC/xylS-type" evidence="4">
    <location>
        <begin position="1"/>
        <end position="48"/>
    </location>
</feature>
<protein>
    <submittedName>
        <fullName evidence="5">Transcriptional regulator, AraC family</fullName>
    </submittedName>
</protein>
<evidence type="ECO:0000256" key="2">
    <source>
        <dbReference type="ARBA" id="ARBA00023125"/>
    </source>
</evidence>
<keyword evidence="2" id="KW-0238">DNA-binding</keyword>
<dbReference type="PRINTS" id="PR00032">
    <property type="entry name" value="HTHARAC"/>
</dbReference>
<evidence type="ECO:0000259" key="4">
    <source>
        <dbReference type="PROSITE" id="PS01124"/>
    </source>
</evidence>
<dbReference type="PANTHER" id="PTHR43280">
    <property type="entry name" value="ARAC-FAMILY TRANSCRIPTIONAL REGULATOR"/>
    <property type="match status" value="1"/>
</dbReference>
<accession>A0A212JP17</accession>
<dbReference type="Pfam" id="PF12833">
    <property type="entry name" value="HTH_18"/>
    <property type="match status" value="1"/>
</dbReference>